<evidence type="ECO:0000256" key="1">
    <source>
        <dbReference type="ARBA" id="ARBA00023012"/>
    </source>
</evidence>
<dbReference type="GO" id="GO:0005829">
    <property type="term" value="C:cytosol"/>
    <property type="evidence" value="ECO:0007669"/>
    <property type="project" value="TreeGrafter"/>
</dbReference>
<gene>
    <name evidence="6" type="ORF">EDC50_0496</name>
</gene>
<dbReference type="AlphaFoldDB" id="A0A3N4VQ34"/>
<dbReference type="EMBL" id="RKQN01000001">
    <property type="protein sequence ID" value="RPE81311.1"/>
    <property type="molecule type" value="Genomic_DNA"/>
</dbReference>
<evidence type="ECO:0000259" key="4">
    <source>
        <dbReference type="PROSITE" id="PS50110"/>
    </source>
</evidence>
<feature type="modified residue" description="4-aspartylphosphate" evidence="3">
    <location>
        <position position="65"/>
    </location>
</feature>
<keyword evidence="1" id="KW-0902">Two-component regulatory system</keyword>
<dbReference type="GO" id="GO:0032993">
    <property type="term" value="C:protein-DNA complex"/>
    <property type="evidence" value="ECO:0007669"/>
    <property type="project" value="TreeGrafter"/>
</dbReference>
<name>A0A3N4VQ34_9GAMM</name>
<dbReference type="Gene3D" id="2.40.50.1020">
    <property type="entry name" value="LytTr DNA-binding domain"/>
    <property type="match status" value="1"/>
</dbReference>
<evidence type="ECO:0000313" key="7">
    <source>
        <dbReference type="Proteomes" id="UP000269708"/>
    </source>
</evidence>
<dbReference type="GO" id="GO:0006355">
    <property type="term" value="P:regulation of DNA-templated transcription"/>
    <property type="evidence" value="ECO:0007669"/>
    <property type="project" value="TreeGrafter"/>
</dbReference>
<dbReference type="PROSITE" id="PS50110">
    <property type="entry name" value="RESPONSE_REGULATORY"/>
    <property type="match status" value="1"/>
</dbReference>
<dbReference type="Pfam" id="PF04397">
    <property type="entry name" value="LytTR"/>
    <property type="match status" value="1"/>
</dbReference>
<dbReference type="PANTHER" id="PTHR48111:SF69">
    <property type="entry name" value="RESPONSE REGULATOR RECEIVER"/>
    <property type="match status" value="1"/>
</dbReference>
<dbReference type="InterPro" id="IPR007492">
    <property type="entry name" value="LytTR_DNA-bd_dom"/>
</dbReference>
<dbReference type="GO" id="GO:0000976">
    <property type="term" value="F:transcription cis-regulatory region binding"/>
    <property type="evidence" value="ECO:0007669"/>
    <property type="project" value="TreeGrafter"/>
</dbReference>
<dbReference type="InterPro" id="IPR001789">
    <property type="entry name" value="Sig_transdc_resp-reg_receiver"/>
</dbReference>
<dbReference type="SUPFAM" id="SSF52172">
    <property type="entry name" value="CheY-like"/>
    <property type="match status" value="1"/>
</dbReference>
<dbReference type="PROSITE" id="PS50930">
    <property type="entry name" value="HTH_LYTTR"/>
    <property type="match status" value="1"/>
</dbReference>
<feature type="domain" description="HTH LytTR-type" evidence="5">
    <location>
        <begin position="146"/>
        <end position="250"/>
    </location>
</feature>
<dbReference type="InterPro" id="IPR039420">
    <property type="entry name" value="WalR-like"/>
</dbReference>
<protein>
    <submittedName>
        <fullName evidence="6">LytTR family two component transcriptional regulator</fullName>
    </submittedName>
</protein>
<comment type="caution">
    <text evidence="6">The sequence shown here is derived from an EMBL/GenBank/DDBJ whole genome shotgun (WGS) entry which is preliminary data.</text>
</comment>
<evidence type="ECO:0000256" key="2">
    <source>
        <dbReference type="ARBA" id="ARBA00023125"/>
    </source>
</evidence>
<keyword evidence="2" id="KW-0238">DNA-binding</keyword>
<dbReference type="InterPro" id="IPR011006">
    <property type="entry name" value="CheY-like_superfamily"/>
</dbReference>
<evidence type="ECO:0000313" key="6">
    <source>
        <dbReference type="EMBL" id="RPE81311.1"/>
    </source>
</evidence>
<keyword evidence="3" id="KW-0597">Phosphoprotein</keyword>
<dbReference type="Proteomes" id="UP000269708">
    <property type="component" value="Unassembled WGS sequence"/>
</dbReference>
<evidence type="ECO:0000259" key="5">
    <source>
        <dbReference type="PROSITE" id="PS50930"/>
    </source>
</evidence>
<dbReference type="PANTHER" id="PTHR48111">
    <property type="entry name" value="REGULATOR OF RPOS"/>
    <property type="match status" value="1"/>
</dbReference>
<dbReference type="Pfam" id="PF00072">
    <property type="entry name" value="Response_reg"/>
    <property type="match status" value="1"/>
</dbReference>
<evidence type="ECO:0000256" key="3">
    <source>
        <dbReference type="PROSITE-ProRule" id="PRU00169"/>
    </source>
</evidence>
<dbReference type="SMART" id="SM00448">
    <property type="entry name" value="REC"/>
    <property type="match status" value="1"/>
</dbReference>
<dbReference type="SMART" id="SM00850">
    <property type="entry name" value="LytTR"/>
    <property type="match status" value="1"/>
</dbReference>
<dbReference type="Gene3D" id="3.40.50.2300">
    <property type="match status" value="1"/>
</dbReference>
<dbReference type="GO" id="GO:0000156">
    <property type="term" value="F:phosphorelay response regulator activity"/>
    <property type="evidence" value="ECO:0007669"/>
    <property type="project" value="TreeGrafter"/>
</dbReference>
<feature type="domain" description="Response regulatory" evidence="4">
    <location>
        <begin position="14"/>
        <end position="127"/>
    </location>
</feature>
<keyword evidence="7" id="KW-1185">Reference proteome</keyword>
<accession>A0A3N4VQ34</accession>
<reference evidence="6 7" key="1">
    <citation type="submission" date="2018-11" db="EMBL/GenBank/DDBJ databases">
        <title>Genomic Encyclopedia of Type Strains, Phase IV (KMG-IV): sequencing the most valuable type-strain genomes for metagenomic binning, comparative biology and taxonomic classification.</title>
        <authorList>
            <person name="Goeker M."/>
        </authorList>
    </citation>
    <scope>NUCLEOTIDE SEQUENCE [LARGE SCALE GENOMIC DNA]</scope>
    <source>
        <strain evidence="6 7">DSM 25623</strain>
    </source>
</reference>
<organism evidence="6 7">
    <name type="scientific">Vulcaniibacterium tengchongense</name>
    <dbReference type="NCBI Taxonomy" id="1273429"/>
    <lineage>
        <taxon>Bacteria</taxon>
        <taxon>Pseudomonadati</taxon>
        <taxon>Pseudomonadota</taxon>
        <taxon>Gammaproteobacteria</taxon>
        <taxon>Lysobacterales</taxon>
        <taxon>Lysobacteraceae</taxon>
        <taxon>Vulcaniibacterium</taxon>
    </lineage>
</organism>
<proteinExistence type="predicted"/>
<sequence>MPYGRGRGVNRALRALVVDDEALSRARLRRLLGREPGVEVLEECADGDAALAAIRRLQPDVVFLDVRMPALGGFGVLGALLPERRPQVVFVTAYADHALRAFEVGAVDYLLKPYSAERLQAALARVRGLRAAGRAQAAADGYAQRLAVPVGPRLQLVEVDAIDCILARANYVELCVGERRHLLRETMAALERRLDPQRFVRIHRSRIVRIEAVRDVETLEEGRYLLRLAGGLRVASSTGYRPRLQAALGLRGGG</sequence>